<evidence type="ECO:0000256" key="3">
    <source>
        <dbReference type="RuleBase" id="RU363034"/>
    </source>
</evidence>
<dbReference type="EMBL" id="CP011125">
    <property type="protein sequence ID" value="AKF09778.1"/>
    <property type="molecule type" value="Genomic_DNA"/>
</dbReference>
<evidence type="ECO:0000259" key="5">
    <source>
        <dbReference type="PROSITE" id="PS50240"/>
    </source>
</evidence>
<dbReference type="InterPro" id="IPR050430">
    <property type="entry name" value="Peptidase_S1"/>
</dbReference>
<dbReference type="InterPro" id="IPR033116">
    <property type="entry name" value="TRYPSIN_SER"/>
</dbReference>
<gene>
    <name evidence="6" type="ORF">DB32_006927</name>
</gene>
<dbReference type="PROSITE" id="PS00134">
    <property type="entry name" value="TRYPSIN_HIS"/>
    <property type="match status" value="1"/>
</dbReference>
<dbReference type="InterPro" id="IPR043504">
    <property type="entry name" value="Peptidase_S1_PA_chymotrypsin"/>
</dbReference>
<accession>A0A0F6YLR3</accession>
<dbReference type="Pfam" id="PF00089">
    <property type="entry name" value="Trypsin"/>
    <property type="match status" value="1"/>
</dbReference>
<dbReference type="SUPFAM" id="SSF50494">
    <property type="entry name" value="Trypsin-like serine proteases"/>
    <property type="match status" value="1"/>
</dbReference>
<dbReference type="KEGG" id="samy:DB32_006927"/>
<feature type="domain" description="Peptidase S1" evidence="5">
    <location>
        <begin position="52"/>
        <end position="258"/>
    </location>
</feature>
<keyword evidence="2" id="KW-1015">Disulfide bond</keyword>
<reference evidence="6 7" key="1">
    <citation type="submission" date="2015-03" db="EMBL/GenBank/DDBJ databases">
        <title>Genome assembly of Sandaracinus amylolyticus DSM 53668.</title>
        <authorList>
            <person name="Sharma G."/>
            <person name="Subramanian S."/>
        </authorList>
    </citation>
    <scope>NUCLEOTIDE SEQUENCE [LARGE SCALE GENOMIC DNA]</scope>
    <source>
        <strain evidence="6 7">DSM 53668</strain>
    </source>
</reference>
<dbReference type="PANTHER" id="PTHR24276:SF98">
    <property type="entry name" value="FI18310P1-RELATED"/>
    <property type="match status" value="1"/>
</dbReference>
<evidence type="ECO:0000256" key="2">
    <source>
        <dbReference type="ARBA" id="ARBA00023157"/>
    </source>
</evidence>
<sequence>MRSTALFLVALSMSILGCSASHGRGSGGDGGPSSSGDGGALCDPGDERVAAVYYGTREPTTLPLTPGEILAIARVELGGLCSGVVIAPRWVLTAAHCLGRRGGDITVGANPDRVDRSISVVRQLAHPSLDIALLELAQDATVAVPGLVPIRIATFALGGLVGTTAEAAGYGEREDGNAGARRFTSEPIVQVRGEFTTIDGMGERGVCFGDSGGPLMVVAEDSSVRVIGALSYGDPDCVGRDNYTRVDLARAWIEENVGETPAPIDGCDGVTEAGTCRGATAVWCDDDALQTDTCSDDELCMPGADGRVTCVPRSDDPCGGIDATGRCEGAVATWCEGGRVRRADCGRCGLACTLDAARGGAVCE</sequence>
<feature type="chain" id="PRO_5002512435" evidence="4">
    <location>
        <begin position="24"/>
        <end position="364"/>
    </location>
</feature>
<dbReference type="RefSeq" id="WP_053236793.1">
    <property type="nucleotide sequence ID" value="NZ_CP011125.1"/>
</dbReference>
<proteinExistence type="inferred from homology"/>
<name>A0A0F6YLR3_9BACT</name>
<dbReference type="OrthoDB" id="1496095at2"/>
<dbReference type="InterPro" id="IPR018114">
    <property type="entry name" value="TRYPSIN_HIS"/>
</dbReference>
<dbReference type="Proteomes" id="UP000034883">
    <property type="component" value="Chromosome"/>
</dbReference>
<evidence type="ECO:0000313" key="6">
    <source>
        <dbReference type="EMBL" id="AKF09778.1"/>
    </source>
</evidence>
<dbReference type="PROSITE" id="PS51257">
    <property type="entry name" value="PROKAR_LIPOPROTEIN"/>
    <property type="match status" value="1"/>
</dbReference>
<evidence type="ECO:0000256" key="4">
    <source>
        <dbReference type="SAM" id="SignalP"/>
    </source>
</evidence>
<dbReference type="InterPro" id="IPR009003">
    <property type="entry name" value="Peptidase_S1_PA"/>
</dbReference>
<dbReference type="PROSITE" id="PS00135">
    <property type="entry name" value="TRYPSIN_SER"/>
    <property type="match status" value="1"/>
</dbReference>
<dbReference type="PROSITE" id="PS50240">
    <property type="entry name" value="TRYPSIN_DOM"/>
    <property type="match status" value="1"/>
</dbReference>
<dbReference type="GO" id="GO:0006508">
    <property type="term" value="P:proteolysis"/>
    <property type="evidence" value="ECO:0007669"/>
    <property type="project" value="UniProtKB-KW"/>
</dbReference>
<keyword evidence="4" id="KW-0732">Signal</keyword>
<dbReference type="STRING" id="927083.DB32_006927"/>
<keyword evidence="3" id="KW-0720">Serine protease</keyword>
<keyword evidence="3" id="KW-0645">Protease</keyword>
<comment type="similarity">
    <text evidence="1">Belongs to the peptidase S1 family.</text>
</comment>
<dbReference type="Gene3D" id="2.40.10.10">
    <property type="entry name" value="Trypsin-like serine proteases"/>
    <property type="match status" value="1"/>
</dbReference>
<organism evidence="6 7">
    <name type="scientific">Sandaracinus amylolyticus</name>
    <dbReference type="NCBI Taxonomy" id="927083"/>
    <lineage>
        <taxon>Bacteria</taxon>
        <taxon>Pseudomonadati</taxon>
        <taxon>Myxococcota</taxon>
        <taxon>Polyangia</taxon>
        <taxon>Polyangiales</taxon>
        <taxon>Sandaracinaceae</taxon>
        <taxon>Sandaracinus</taxon>
    </lineage>
</organism>
<keyword evidence="7" id="KW-1185">Reference proteome</keyword>
<evidence type="ECO:0000256" key="1">
    <source>
        <dbReference type="ARBA" id="ARBA00007664"/>
    </source>
</evidence>
<evidence type="ECO:0000313" key="7">
    <source>
        <dbReference type="Proteomes" id="UP000034883"/>
    </source>
</evidence>
<dbReference type="PANTHER" id="PTHR24276">
    <property type="entry name" value="POLYSERASE-RELATED"/>
    <property type="match status" value="1"/>
</dbReference>
<dbReference type="PRINTS" id="PR00722">
    <property type="entry name" value="CHYMOTRYPSIN"/>
</dbReference>
<protein>
    <submittedName>
        <fullName evidence="6">Vitamin K-dependent protein C</fullName>
    </submittedName>
</protein>
<dbReference type="AlphaFoldDB" id="A0A0F6YLR3"/>
<dbReference type="GO" id="GO:0004252">
    <property type="term" value="F:serine-type endopeptidase activity"/>
    <property type="evidence" value="ECO:0007669"/>
    <property type="project" value="InterPro"/>
</dbReference>
<dbReference type="SMART" id="SM00020">
    <property type="entry name" value="Tryp_SPc"/>
    <property type="match status" value="1"/>
</dbReference>
<feature type="signal peptide" evidence="4">
    <location>
        <begin position="1"/>
        <end position="23"/>
    </location>
</feature>
<dbReference type="InterPro" id="IPR001254">
    <property type="entry name" value="Trypsin_dom"/>
</dbReference>
<keyword evidence="3" id="KW-0378">Hydrolase</keyword>
<dbReference type="InterPro" id="IPR001314">
    <property type="entry name" value="Peptidase_S1A"/>
</dbReference>